<evidence type="ECO:0000313" key="1">
    <source>
        <dbReference type="EMBL" id="MCS4556664.1"/>
    </source>
</evidence>
<reference evidence="1 2" key="1">
    <citation type="submission" date="2022-02" db="EMBL/GenBank/DDBJ databases">
        <authorList>
            <person name="Zhuang L."/>
        </authorList>
    </citation>
    <scope>NUCLEOTIDE SEQUENCE [LARGE SCALE GENOMIC DNA]</scope>
    <source>
        <strain evidence="1 2">C32</strain>
    </source>
</reference>
<dbReference type="RefSeq" id="WP_238896064.1">
    <property type="nucleotide sequence ID" value="NZ_JAKOGG010000005.1"/>
</dbReference>
<dbReference type="EMBL" id="JAKOGG010000005">
    <property type="protein sequence ID" value="MCS4556664.1"/>
    <property type="molecule type" value="Genomic_DNA"/>
</dbReference>
<sequence>MLPYRLSTPQLINVLQPCRIRILPIAGINDLLLLEATNAAIGEIIVSQSEQQDVLALNLRLHPCFYSEVLDAANQLPTATVVRGIGQGCRVYQALKVSKSACIAQLRQGIDLVVYPQAQLLAVNFDAPYFSLVPLEQDQYLTSEPTAISRAKAVLNQPFDYTAAPNQLVLELSELLQVNSELTTFATQTALQQVPSLMQTIDKLQQQLEAKRQWVYRHYCIAMDRGNLGQSANGSLGREDARRLALYEMLASDELTQLVNMMVSDESKISLAE</sequence>
<evidence type="ECO:0000313" key="2">
    <source>
        <dbReference type="Proteomes" id="UP001201549"/>
    </source>
</evidence>
<reference evidence="2" key="2">
    <citation type="submission" date="2023-07" db="EMBL/GenBank/DDBJ databases">
        <title>Shewanella mangrovi sp. nov., an acetaldehyde- degrading bacterium isolated from mangrove sediment.</title>
        <authorList>
            <person name="Liu Y."/>
        </authorList>
    </citation>
    <scope>NUCLEOTIDE SEQUENCE [LARGE SCALE GENOMIC DNA]</scope>
    <source>
        <strain evidence="2">C32</strain>
    </source>
</reference>
<organism evidence="1 2">
    <name type="scientific">Shewanella electrica</name>
    <dbReference type="NCBI Taxonomy" id="515560"/>
    <lineage>
        <taxon>Bacteria</taxon>
        <taxon>Pseudomonadati</taxon>
        <taxon>Pseudomonadota</taxon>
        <taxon>Gammaproteobacteria</taxon>
        <taxon>Alteromonadales</taxon>
        <taxon>Shewanellaceae</taxon>
        <taxon>Shewanella</taxon>
    </lineage>
</organism>
<keyword evidence="2" id="KW-1185">Reference proteome</keyword>
<proteinExistence type="predicted"/>
<accession>A0ABT2FK12</accession>
<name>A0ABT2FK12_9GAMM</name>
<gene>
    <name evidence="1" type="ORF">L9G74_09450</name>
</gene>
<comment type="caution">
    <text evidence="1">The sequence shown here is derived from an EMBL/GenBank/DDBJ whole genome shotgun (WGS) entry which is preliminary data.</text>
</comment>
<protein>
    <submittedName>
        <fullName evidence="1">Uncharacterized protein</fullName>
    </submittedName>
</protein>
<dbReference type="Proteomes" id="UP001201549">
    <property type="component" value="Unassembled WGS sequence"/>
</dbReference>